<sequence>MRADLEEKQAAYTEKLERLENRQEFAHDASRLSAPMRISGITSCDGLITTLFAAVAGGRMTDPSVLGVINTLTKQLMATDEYSVTALSFVVVAVFNDLRD</sequence>
<name>A0AA38RAL6_9PEZI</name>
<evidence type="ECO:0000313" key="2">
    <source>
        <dbReference type="Proteomes" id="UP001174694"/>
    </source>
</evidence>
<dbReference type="Proteomes" id="UP001174694">
    <property type="component" value="Unassembled WGS sequence"/>
</dbReference>
<proteinExistence type="predicted"/>
<dbReference type="AlphaFoldDB" id="A0AA38RAL6"/>
<protein>
    <submittedName>
        <fullName evidence="1">Uncharacterized protein</fullName>
    </submittedName>
</protein>
<dbReference type="EMBL" id="JANBVO010000076">
    <property type="protein sequence ID" value="KAJ9130916.1"/>
    <property type="molecule type" value="Genomic_DNA"/>
</dbReference>
<evidence type="ECO:0000313" key="1">
    <source>
        <dbReference type="EMBL" id="KAJ9130916.1"/>
    </source>
</evidence>
<keyword evidence="2" id="KW-1185">Reference proteome</keyword>
<comment type="caution">
    <text evidence="1">The sequence shown here is derived from an EMBL/GenBank/DDBJ whole genome shotgun (WGS) entry which is preliminary data.</text>
</comment>
<gene>
    <name evidence="1" type="ORF">NKR23_g11974</name>
</gene>
<reference evidence="1" key="1">
    <citation type="submission" date="2022-07" db="EMBL/GenBank/DDBJ databases">
        <title>Fungi with potential for degradation of polypropylene.</title>
        <authorList>
            <person name="Gostincar C."/>
        </authorList>
    </citation>
    <scope>NUCLEOTIDE SEQUENCE</scope>
    <source>
        <strain evidence="1">EXF-13308</strain>
    </source>
</reference>
<accession>A0AA38RAL6</accession>
<organism evidence="1 2">
    <name type="scientific">Pleurostoma richardsiae</name>
    <dbReference type="NCBI Taxonomy" id="41990"/>
    <lineage>
        <taxon>Eukaryota</taxon>
        <taxon>Fungi</taxon>
        <taxon>Dikarya</taxon>
        <taxon>Ascomycota</taxon>
        <taxon>Pezizomycotina</taxon>
        <taxon>Sordariomycetes</taxon>
        <taxon>Sordariomycetidae</taxon>
        <taxon>Calosphaeriales</taxon>
        <taxon>Pleurostomataceae</taxon>
        <taxon>Pleurostoma</taxon>
    </lineage>
</organism>